<keyword evidence="3 10" id="KW-0812">Transmembrane</keyword>
<comment type="domain">
    <text evidence="10">The DHHC domain is required for palmitoyltransferase activity.</text>
</comment>
<evidence type="ECO:0000259" key="12">
    <source>
        <dbReference type="Pfam" id="PF01529"/>
    </source>
</evidence>
<gene>
    <name evidence="13" type="ORF">CTheo_4751</name>
</gene>
<evidence type="ECO:0000256" key="3">
    <source>
        <dbReference type="ARBA" id="ARBA00022692"/>
    </source>
</evidence>
<sequence length="411" mass="46028">MPLLHFDGPPSGTRHSRSTSSSRIQKTRISQAARRIWHLITTYGPATVAVALILSAMPSIILVTIAHHYKTEHSIEALVMHVSVACLLTFMALSSFIVCVARDPGPVAPLKSRETDTEHDTLDDDDELSLADALAGPSIKHAESSDEDSDIEVDDQGEKRWCRKCWAPKPERAHHCSYCKRCVLKMVSAAPLKWYFNNVIEVLDLTPLHALYLGLGGAVFTIFMGSFAGFHIYLVTLTTLEQLSPYMLLRYLPPSSDGTVRDSDDSGRSFEPDVDLRSMLNSGPDEESQLSTDSSRLPSSGLSALPIYPPPGHSVPVASRDNIAQLAEHTMTREQRHIVRSAAGKIRVYDLGWRRNWMQLFTIRPERRFLDWVEVIWWGGHGTRGDGRSFLRNPRAPHMLRRLRERLDGAS</sequence>
<evidence type="ECO:0000313" key="13">
    <source>
        <dbReference type="EMBL" id="KAB5591805.1"/>
    </source>
</evidence>
<evidence type="ECO:0000256" key="11">
    <source>
        <dbReference type="SAM" id="MobiDB-lite"/>
    </source>
</evidence>
<comment type="subcellular location">
    <subcellularLocation>
        <location evidence="1">Membrane</location>
        <topology evidence="1">Multi-pass membrane protein</topology>
    </subcellularLocation>
</comment>
<evidence type="ECO:0000256" key="1">
    <source>
        <dbReference type="ARBA" id="ARBA00004141"/>
    </source>
</evidence>
<comment type="caution">
    <text evidence="13">The sequence shown here is derived from an EMBL/GenBank/DDBJ whole genome shotgun (WGS) entry which is preliminary data.</text>
</comment>
<evidence type="ECO:0000256" key="5">
    <source>
        <dbReference type="ARBA" id="ARBA00023136"/>
    </source>
</evidence>
<comment type="similarity">
    <text evidence="10">Belongs to the DHHC palmitoyltransferase family.</text>
</comment>
<keyword evidence="5 10" id="KW-0472">Membrane</keyword>
<reference evidence="13 14" key="1">
    <citation type="journal article" date="2019" name="Fungal Biol. Biotechnol.">
        <title>Draft genome sequence of fastidious pathogen Ceratobasidium theobromae, which causes vascular-streak dieback in Theobroma cacao.</title>
        <authorList>
            <person name="Ali S.S."/>
            <person name="Asman A."/>
            <person name="Shao J."/>
            <person name="Firmansyah A.P."/>
            <person name="Susilo A.W."/>
            <person name="Rosmana A."/>
            <person name="McMahon P."/>
            <person name="Junaid M."/>
            <person name="Guest D."/>
            <person name="Kheng T.Y."/>
            <person name="Meinhardt L.W."/>
            <person name="Bailey B.A."/>
        </authorList>
    </citation>
    <scope>NUCLEOTIDE SEQUENCE [LARGE SCALE GENOMIC DNA]</scope>
    <source>
        <strain evidence="13 14">CT2</strain>
    </source>
</reference>
<keyword evidence="4 10" id="KW-1133">Transmembrane helix</keyword>
<keyword evidence="14" id="KW-1185">Reference proteome</keyword>
<dbReference type="PROSITE" id="PS50216">
    <property type="entry name" value="DHHC"/>
    <property type="match status" value="1"/>
</dbReference>
<protein>
    <recommendedName>
        <fullName evidence="10">Palmitoyltransferase</fullName>
        <ecNumber evidence="10">2.3.1.225</ecNumber>
    </recommendedName>
</protein>
<evidence type="ECO:0000256" key="7">
    <source>
        <dbReference type="ARBA" id="ARBA00023288"/>
    </source>
</evidence>
<dbReference type="Pfam" id="PF01529">
    <property type="entry name" value="DHHC"/>
    <property type="match status" value="1"/>
</dbReference>
<dbReference type="EC" id="2.3.1.225" evidence="10"/>
<keyword evidence="6" id="KW-0564">Palmitate</keyword>
<feature type="region of interest" description="Disordered" evidence="11">
    <location>
        <begin position="256"/>
        <end position="299"/>
    </location>
</feature>
<dbReference type="EMBL" id="SSOP01000088">
    <property type="protein sequence ID" value="KAB5591805.1"/>
    <property type="molecule type" value="Genomic_DNA"/>
</dbReference>
<feature type="transmembrane region" description="Helical" evidence="10">
    <location>
        <begin position="210"/>
        <end position="234"/>
    </location>
</feature>
<feature type="compositionally biased region" description="Polar residues" evidence="11">
    <location>
        <begin position="289"/>
        <end position="299"/>
    </location>
</feature>
<comment type="catalytic activity">
    <reaction evidence="9 10">
        <text>L-cysteinyl-[protein] + hexadecanoyl-CoA = S-hexadecanoyl-L-cysteinyl-[protein] + CoA</text>
        <dbReference type="Rhea" id="RHEA:36683"/>
        <dbReference type="Rhea" id="RHEA-COMP:10131"/>
        <dbReference type="Rhea" id="RHEA-COMP:11032"/>
        <dbReference type="ChEBI" id="CHEBI:29950"/>
        <dbReference type="ChEBI" id="CHEBI:57287"/>
        <dbReference type="ChEBI" id="CHEBI:57379"/>
        <dbReference type="ChEBI" id="CHEBI:74151"/>
        <dbReference type="EC" id="2.3.1.225"/>
    </reaction>
</comment>
<evidence type="ECO:0000256" key="9">
    <source>
        <dbReference type="ARBA" id="ARBA00048048"/>
    </source>
</evidence>
<dbReference type="GO" id="GO:0016020">
    <property type="term" value="C:membrane"/>
    <property type="evidence" value="ECO:0007669"/>
    <property type="project" value="UniProtKB-SubCell"/>
</dbReference>
<keyword evidence="8 10" id="KW-0012">Acyltransferase</keyword>
<proteinExistence type="inferred from homology"/>
<evidence type="ECO:0000256" key="8">
    <source>
        <dbReference type="ARBA" id="ARBA00023315"/>
    </source>
</evidence>
<accession>A0A5N5QJ79</accession>
<organism evidence="13 14">
    <name type="scientific">Ceratobasidium theobromae</name>
    <dbReference type="NCBI Taxonomy" id="1582974"/>
    <lineage>
        <taxon>Eukaryota</taxon>
        <taxon>Fungi</taxon>
        <taxon>Dikarya</taxon>
        <taxon>Basidiomycota</taxon>
        <taxon>Agaricomycotina</taxon>
        <taxon>Agaricomycetes</taxon>
        <taxon>Cantharellales</taxon>
        <taxon>Ceratobasidiaceae</taxon>
        <taxon>Ceratobasidium</taxon>
    </lineage>
</organism>
<name>A0A5N5QJ79_9AGAM</name>
<feature type="transmembrane region" description="Helical" evidence="10">
    <location>
        <begin position="78"/>
        <end position="101"/>
    </location>
</feature>
<dbReference type="InterPro" id="IPR001594">
    <property type="entry name" value="Palmitoyltrfase_DHHC"/>
</dbReference>
<dbReference type="Proteomes" id="UP000383932">
    <property type="component" value="Unassembled WGS sequence"/>
</dbReference>
<evidence type="ECO:0000256" key="10">
    <source>
        <dbReference type="RuleBase" id="RU079119"/>
    </source>
</evidence>
<evidence type="ECO:0000256" key="2">
    <source>
        <dbReference type="ARBA" id="ARBA00022679"/>
    </source>
</evidence>
<evidence type="ECO:0000313" key="14">
    <source>
        <dbReference type="Proteomes" id="UP000383932"/>
    </source>
</evidence>
<feature type="domain" description="Palmitoyltransferase DHHC" evidence="12">
    <location>
        <begin position="157"/>
        <end position="186"/>
    </location>
</feature>
<dbReference type="InterPro" id="IPR039859">
    <property type="entry name" value="PFA4/ZDH16/20/ERF2-like"/>
</dbReference>
<dbReference type="PANTHER" id="PTHR12246">
    <property type="entry name" value="PALMITOYLTRANSFERASE ZDHHC16"/>
    <property type="match status" value="1"/>
</dbReference>
<evidence type="ECO:0000256" key="4">
    <source>
        <dbReference type="ARBA" id="ARBA00022989"/>
    </source>
</evidence>
<feature type="compositionally biased region" description="Basic and acidic residues" evidence="11">
    <location>
        <begin position="259"/>
        <end position="276"/>
    </location>
</feature>
<keyword evidence="7" id="KW-0449">Lipoprotein</keyword>
<evidence type="ECO:0000256" key="6">
    <source>
        <dbReference type="ARBA" id="ARBA00023139"/>
    </source>
</evidence>
<feature type="region of interest" description="Disordered" evidence="11">
    <location>
        <begin position="1"/>
        <end position="25"/>
    </location>
</feature>
<dbReference type="AlphaFoldDB" id="A0A5N5QJ79"/>
<feature type="transmembrane region" description="Helical" evidence="10">
    <location>
        <begin position="36"/>
        <end position="66"/>
    </location>
</feature>
<dbReference type="GO" id="GO:0019706">
    <property type="term" value="F:protein-cysteine S-palmitoyltransferase activity"/>
    <property type="evidence" value="ECO:0007669"/>
    <property type="project" value="UniProtKB-EC"/>
</dbReference>
<keyword evidence="2 10" id="KW-0808">Transferase</keyword>
<dbReference type="OrthoDB" id="9909019at2759"/>